<reference evidence="12 13" key="1">
    <citation type="journal article" date="2011" name="Cell">
        <title>The monarch butterfly genome yields insights into long-distance migration.</title>
        <authorList>
            <person name="Zhan S."/>
            <person name="Merlin C."/>
            <person name="Boore J.L."/>
            <person name="Reppert S.M."/>
        </authorList>
    </citation>
    <scope>NUCLEOTIDE SEQUENCE [LARGE SCALE GENOMIC DNA]</scope>
    <source>
        <strain evidence="12">F-2</strain>
    </source>
</reference>
<evidence type="ECO:0000256" key="8">
    <source>
        <dbReference type="ARBA" id="ARBA00022859"/>
    </source>
</evidence>
<dbReference type="FunCoup" id="A0A212FNR7">
    <property type="interactions" value="32"/>
</dbReference>
<gene>
    <name evidence="12" type="ORF">KGM_215451</name>
</gene>
<evidence type="ECO:0000313" key="12">
    <source>
        <dbReference type="EMBL" id="OWR55396.1"/>
    </source>
</evidence>
<keyword evidence="13" id="KW-1185">Reference proteome</keyword>
<accession>A0A212FNR7</accession>
<evidence type="ECO:0000313" key="13">
    <source>
        <dbReference type="Proteomes" id="UP000007151"/>
    </source>
</evidence>
<keyword evidence="3" id="KW-0964">Secreted</keyword>
<dbReference type="KEGG" id="dpl:KGM_215451"/>
<dbReference type="Pfam" id="PF03768">
    <property type="entry name" value="Attacin_N"/>
    <property type="match status" value="1"/>
</dbReference>
<dbReference type="GO" id="GO:0045087">
    <property type="term" value="P:innate immune response"/>
    <property type="evidence" value="ECO:0007669"/>
    <property type="project" value="UniProtKB-KW"/>
</dbReference>
<comment type="caution">
    <text evidence="12">The sequence shown here is derived from an EMBL/GenBank/DDBJ whole genome shotgun (WGS) entry which is preliminary data.</text>
</comment>
<protein>
    <submittedName>
        <fullName evidence="12">Attacin protein</fullName>
    </submittedName>
</protein>
<dbReference type="AlphaFoldDB" id="A0A212FNR7"/>
<evidence type="ECO:0000259" key="11">
    <source>
        <dbReference type="Pfam" id="PF03769"/>
    </source>
</evidence>
<comment type="similarity">
    <text evidence="2">Belongs to the attacin/sarcotoxin-2 family.</text>
</comment>
<evidence type="ECO:0000256" key="3">
    <source>
        <dbReference type="ARBA" id="ARBA00022525"/>
    </source>
</evidence>
<keyword evidence="9" id="KW-0044">Antibiotic</keyword>
<comment type="subcellular location">
    <subcellularLocation>
        <location evidence="1">Secreted</location>
    </subcellularLocation>
</comment>
<evidence type="ECO:0000256" key="6">
    <source>
        <dbReference type="ARBA" id="ARBA00022685"/>
    </source>
</evidence>
<evidence type="ECO:0000256" key="9">
    <source>
        <dbReference type="ARBA" id="ARBA00023022"/>
    </source>
</evidence>
<dbReference type="eggNOG" id="ENOG502SZ31">
    <property type="taxonomic scope" value="Eukaryota"/>
</dbReference>
<feature type="domain" description="Attacin C-terminal" evidence="11">
    <location>
        <begin position="77"/>
        <end position="197"/>
    </location>
</feature>
<dbReference type="EMBL" id="AGBW02004511">
    <property type="protein sequence ID" value="OWR55396.1"/>
    <property type="molecule type" value="Genomic_DNA"/>
</dbReference>
<dbReference type="InterPro" id="IPR005520">
    <property type="entry name" value="Attacin_N"/>
</dbReference>
<dbReference type="Pfam" id="PF03769">
    <property type="entry name" value="Attacin_C"/>
    <property type="match status" value="1"/>
</dbReference>
<evidence type="ECO:0000256" key="2">
    <source>
        <dbReference type="ARBA" id="ARBA00007550"/>
    </source>
</evidence>
<evidence type="ECO:0000256" key="4">
    <source>
        <dbReference type="ARBA" id="ARBA00022529"/>
    </source>
</evidence>
<dbReference type="InParanoid" id="A0A212FNR7"/>
<keyword evidence="5" id="KW-0399">Innate immunity</keyword>
<feature type="domain" description="Attacin N-terminal" evidence="10">
    <location>
        <begin position="17"/>
        <end position="73"/>
    </location>
</feature>
<dbReference type="InterPro" id="IPR005521">
    <property type="entry name" value="Attacin_C"/>
</dbReference>
<keyword evidence="7" id="KW-0732">Signal</keyword>
<dbReference type="GO" id="GO:0042742">
    <property type="term" value="P:defense response to bacterium"/>
    <property type="evidence" value="ECO:0007669"/>
    <property type="project" value="UniProtKB-KW"/>
</dbReference>
<dbReference type="Proteomes" id="UP000007151">
    <property type="component" value="Unassembled WGS sequence"/>
</dbReference>
<organism evidence="12 13">
    <name type="scientific">Danaus plexippus plexippus</name>
    <dbReference type="NCBI Taxonomy" id="278856"/>
    <lineage>
        <taxon>Eukaryota</taxon>
        <taxon>Metazoa</taxon>
        <taxon>Ecdysozoa</taxon>
        <taxon>Arthropoda</taxon>
        <taxon>Hexapoda</taxon>
        <taxon>Insecta</taxon>
        <taxon>Pterygota</taxon>
        <taxon>Neoptera</taxon>
        <taxon>Endopterygota</taxon>
        <taxon>Lepidoptera</taxon>
        <taxon>Glossata</taxon>
        <taxon>Ditrysia</taxon>
        <taxon>Papilionoidea</taxon>
        <taxon>Nymphalidae</taxon>
        <taxon>Danainae</taxon>
        <taxon>Danaini</taxon>
        <taxon>Danaina</taxon>
        <taxon>Danaus</taxon>
        <taxon>Danaus</taxon>
    </lineage>
</organism>
<keyword evidence="4" id="KW-0929">Antimicrobial</keyword>
<sequence length="197" mass="21378">MNDVVPVTDRTRVKRAEGRITADNKGTVGLSAKLPIAHNDKNILSAIGSTSPNGQSYGLALDNIKGHSLSLSESRIPDFGKQQTLAGNLNLMNTDKHNLNANAFVTRNIPKFPEVPNFNTVGGGVDYMFNKKVGASLDVAHTPFLQRTDVNALGKLNLYQNPTTSLDFGAGASRSFSPHIPSSSWEPNFRFSLSKYF</sequence>
<dbReference type="GO" id="GO:0005576">
    <property type="term" value="C:extracellular region"/>
    <property type="evidence" value="ECO:0007669"/>
    <property type="project" value="UniProtKB-SubCell"/>
</dbReference>
<evidence type="ECO:0000259" key="10">
    <source>
        <dbReference type="Pfam" id="PF03768"/>
    </source>
</evidence>
<name>A0A212FNR7_DANPL</name>
<evidence type="ECO:0000256" key="1">
    <source>
        <dbReference type="ARBA" id="ARBA00004613"/>
    </source>
</evidence>
<keyword evidence="6" id="KW-0165">Cleavage on pair of basic residues</keyword>
<proteinExistence type="inferred from homology"/>
<evidence type="ECO:0000256" key="7">
    <source>
        <dbReference type="ARBA" id="ARBA00022729"/>
    </source>
</evidence>
<evidence type="ECO:0000256" key="5">
    <source>
        <dbReference type="ARBA" id="ARBA00022588"/>
    </source>
</evidence>
<keyword evidence="8" id="KW-0391">Immunity</keyword>